<keyword evidence="1" id="KW-0472">Membrane</keyword>
<protein>
    <submittedName>
        <fullName evidence="3">Zf-HC2 domain-containing protein</fullName>
    </submittedName>
</protein>
<sequence>MNGHKQGGINTPDCEACREDLSAVLLGVASEAETERVRAHLQTCADCQREAAELRQVLDGVLHAPPEVAPPAQLRDRVLQSARSSRAQSIPAPQSAPRKRPRLALWLPTGLGLAAAVAAFVLWPQSAPVRADVVVSAGDSVVFASSTGTRAPLVIRSAGGQLRRVSMVTSQPAWFTEAVYAGGRAYLLDAANNQLIVLNVAQGKIERRYATRGGAAGLAVEDGRVFVKTASSGELLVFGDPNDAATTRRILAAAAPMPETDYMDAVLHVGNRLWATQHTTGQVFVLSGNGGQLLDTYAVGGAPVGLQQWAGGVLVLDVQGRLLELAADGQVGRTLKLAGNPDKFSVMNGKAYLTDRGGTVSVVDLQSFRVTRQRTFGTPMDIAALPDGHLALADAKRGLLMLMPDLSDV</sequence>
<dbReference type="RefSeq" id="WP_380011087.1">
    <property type="nucleotide sequence ID" value="NZ_JBHLYR010000044.1"/>
</dbReference>
<dbReference type="Gene3D" id="2.130.10.10">
    <property type="entry name" value="YVTN repeat-like/Quinoprotein amine dehydrogenase"/>
    <property type="match status" value="2"/>
</dbReference>
<gene>
    <name evidence="3" type="ORF">ACFFLM_13820</name>
</gene>
<dbReference type="PANTHER" id="PTHR47197:SF3">
    <property type="entry name" value="DIHYDRO-HEME D1 DEHYDROGENASE"/>
    <property type="match status" value="1"/>
</dbReference>
<evidence type="ECO:0000313" key="3">
    <source>
        <dbReference type="EMBL" id="MFB9993047.1"/>
    </source>
</evidence>
<accession>A0ABV6AZY1</accession>
<dbReference type="InterPro" id="IPR051200">
    <property type="entry name" value="Host-pathogen_enzymatic-act"/>
</dbReference>
<dbReference type="PANTHER" id="PTHR47197">
    <property type="entry name" value="PROTEIN NIRF"/>
    <property type="match status" value="1"/>
</dbReference>
<evidence type="ECO:0000259" key="2">
    <source>
        <dbReference type="Pfam" id="PF13490"/>
    </source>
</evidence>
<dbReference type="Proteomes" id="UP001589733">
    <property type="component" value="Unassembled WGS sequence"/>
</dbReference>
<organism evidence="3 4">
    <name type="scientific">Deinococcus oregonensis</name>
    <dbReference type="NCBI Taxonomy" id="1805970"/>
    <lineage>
        <taxon>Bacteria</taxon>
        <taxon>Thermotogati</taxon>
        <taxon>Deinococcota</taxon>
        <taxon>Deinococci</taxon>
        <taxon>Deinococcales</taxon>
        <taxon>Deinococcaceae</taxon>
        <taxon>Deinococcus</taxon>
    </lineage>
</organism>
<comment type="caution">
    <text evidence="3">The sequence shown here is derived from an EMBL/GenBank/DDBJ whole genome shotgun (WGS) entry which is preliminary data.</text>
</comment>
<evidence type="ECO:0000256" key="1">
    <source>
        <dbReference type="SAM" id="Phobius"/>
    </source>
</evidence>
<dbReference type="Pfam" id="PF13490">
    <property type="entry name" value="zf-HC2"/>
    <property type="match status" value="1"/>
</dbReference>
<keyword evidence="1" id="KW-1133">Transmembrane helix</keyword>
<keyword evidence="4" id="KW-1185">Reference proteome</keyword>
<reference evidence="3 4" key="1">
    <citation type="submission" date="2024-09" db="EMBL/GenBank/DDBJ databases">
        <authorList>
            <person name="Sun Q."/>
            <person name="Mori K."/>
        </authorList>
    </citation>
    <scope>NUCLEOTIDE SEQUENCE [LARGE SCALE GENOMIC DNA]</scope>
    <source>
        <strain evidence="3 4">JCM 13503</strain>
    </source>
</reference>
<keyword evidence="1" id="KW-0812">Transmembrane</keyword>
<name>A0ABV6AZY1_9DEIO</name>
<dbReference type="InterPro" id="IPR041916">
    <property type="entry name" value="Anti_sigma_zinc_sf"/>
</dbReference>
<proteinExistence type="predicted"/>
<feature type="transmembrane region" description="Helical" evidence="1">
    <location>
        <begin position="103"/>
        <end position="123"/>
    </location>
</feature>
<feature type="domain" description="Putative zinc-finger" evidence="2">
    <location>
        <begin position="14"/>
        <end position="48"/>
    </location>
</feature>
<dbReference type="SUPFAM" id="SSF101898">
    <property type="entry name" value="NHL repeat"/>
    <property type="match status" value="1"/>
</dbReference>
<dbReference type="Gene3D" id="1.10.10.1320">
    <property type="entry name" value="Anti-sigma factor, zinc-finger domain"/>
    <property type="match status" value="1"/>
</dbReference>
<dbReference type="EMBL" id="JBHLYR010000044">
    <property type="protein sequence ID" value="MFB9993047.1"/>
    <property type="molecule type" value="Genomic_DNA"/>
</dbReference>
<evidence type="ECO:0000313" key="4">
    <source>
        <dbReference type="Proteomes" id="UP001589733"/>
    </source>
</evidence>
<dbReference type="InterPro" id="IPR027383">
    <property type="entry name" value="Znf_put"/>
</dbReference>
<dbReference type="InterPro" id="IPR015943">
    <property type="entry name" value="WD40/YVTN_repeat-like_dom_sf"/>
</dbReference>